<keyword evidence="2" id="KW-0863">Zinc-finger</keyword>
<evidence type="ECO:0000259" key="6">
    <source>
        <dbReference type="Pfam" id="PF21173"/>
    </source>
</evidence>
<dbReference type="InterPro" id="IPR037187">
    <property type="entry name" value="DnaK_N"/>
</dbReference>
<dbReference type="KEGG" id="mbry:B1812_00965"/>
<proteinExistence type="predicted"/>
<reference evidence="7 8" key="1">
    <citation type="submission" date="2017-02" db="EMBL/GenBank/DDBJ databases">
        <authorList>
            <person name="Peterson S.W."/>
        </authorList>
    </citation>
    <scope>NUCLEOTIDE SEQUENCE [LARGE SCALE GENOMIC DNA]</scope>
    <source>
        <strain evidence="7 8">S285</strain>
    </source>
</reference>
<sequence length="105" mass="11517">MATQDDIAKTLERRLIELTGQIAEIDNELHGLLPADWEDQATQLEGQDALEGIEKSKLQEVGQIREALRRISQGSYGVCVKCGEPIDPKRLKALPTATRCISCAG</sequence>
<dbReference type="GO" id="GO:0008270">
    <property type="term" value="F:zinc ion binding"/>
    <property type="evidence" value="ECO:0007669"/>
    <property type="project" value="UniProtKB-KW"/>
</dbReference>
<dbReference type="RefSeq" id="WP_158658523.1">
    <property type="nucleotide sequence ID" value="NZ_AP027149.1"/>
</dbReference>
<dbReference type="AlphaFoldDB" id="A0A1W6MQQ5"/>
<evidence type="ECO:0000256" key="1">
    <source>
        <dbReference type="ARBA" id="ARBA00022723"/>
    </source>
</evidence>
<dbReference type="PROSITE" id="PS51128">
    <property type="entry name" value="ZF_DKSA_2"/>
    <property type="match status" value="1"/>
</dbReference>
<keyword evidence="3" id="KW-0862">Zinc</keyword>
<keyword evidence="1" id="KW-0479">Metal-binding</keyword>
<protein>
    <submittedName>
        <fullName evidence="7">Uncharacterized protein</fullName>
    </submittedName>
</protein>
<dbReference type="PANTHER" id="PTHR33823">
    <property type="entry name" value="RNA POLYMERASE-BINDING TRANSCRIPTION FACTOR DKSA-RELATED"/>
    <property type="match status" value="1"/>
</dbReference>
<dbReference type="InterPro" id="IPR048487">
    <property type="entry name" value="DksA-like_N"/>
</dbReference>
<evidence type="ECO:0000313" key="8">
    <source>
        <dbReference type="Proteomes" id="UP000193978"/>
    </source>
</evidence>
<evidence type="ECO:0000256" key="3">
    <source>
        <dbReference type="ARBA" id="ARBA00022833"/>
    </source>
</evidence>
<evidence type="ECO:0000313" key="7">
    <source>
        <dbReference type="EMBL" id="ARN79876.1"/>
    </source>
</evidence>
<feature type="zinc finger region" description="dksA C4-type" evidence="4">
    <location>
        <begin position="79"/>
        <end position="103"/>
    </location>
</feature>
<dbReference type="PANTHER" id="PTHR33823:SF4">
    <property type="entry name" value="GENERAL STRESS PROTEIN 16O"/>
    <property type="match status" value="1"/>
</dbReference>
<dbReference type="OrthoDB" id="1121111at2"/>
<dbReference type="Gene3D" id="1.20.120.910">
    <property type="entry name" value="DksA, coiled-coil domain"/>
    <property type="match status" value="1"/>
</dbReference>
<accession>A0A1W6MQQ5</accession>
<gene>
    <name evidence="7" type="ORF">B1812_00965</name>
</gene>
<dbReference type="InterPro" id="IPR000962">
    <property type="entry name" value="Znf_DskA_TraR"/>
</dbReference>
<dbReference type="SUPFAM" id="SSF57716">
    <property type="entry name" value="Glucocorticoid receptor-like (DNA-binding domain)"/>
    <property type="match status" value="1"/>
</dbReference>
<name>A0A1W6MQQ5_9HYPH</name>
<evidence type="ECO:0000259" key="5">
    <source>
        <dbReference type="Pfam" id="PF01258"/>
    </source>
</evidence>
<organism evidence="7 8">
    <name type="scientific">Methylocystis bryophila</name>
    <dbReference type="NCBI Taxonomy" id="655015"/>
    <lineage>
        <taxon>Bacteria</taxon>
        <taxon>Pseudomonadati</taxon>
        <taxon>Pseudomonadota</taxon>
        <taxon>Alphaproteobacteria</taxon>
        <taxon>Hyphomicrobiales</taxon>
        <taxon>Methylocystaceae</taxon>
        <taxon>Methylocystis</taxon>
    </lineage>
</organism>
<evidence type="ECO:0000256" key="2">
    <source>
        <dbReference type="ARBA" id="ARBA00022771"/>
    </source>
</evidence>
<dbReference type="Pfam" id="PF21173">
    <property type="entry name" value="DksA-like_N"/>
    <property type="match status" value="1"/>
</dbReference>
<dbReference type="EMBL" id="CP019948">
    <property type="protein sequence ID" value="ARN79876.1"/>
    <property type="molecule type" value="Genomic_DNA"/>
</dbReference>
<dbReference type="Proteomes" id="UP000193978">
    <property type="component" value="Chromosome"/>
</dbReference>
<feature type="domain" description="Zinc finger DksA/TraR C4-type" evidence="5">
    <location>
        <begin position="74"/>
        <end position="105"/>
    </location>
</feature>
<keyword evidence="8" id="KW-1185">Reference proteome</keyword>
<dbReference type="Pfam" id="PF01258">
    <property type="entry name" value="zf-dskA_traR"/>
    <property type="match status" value="1"/>
</dbReference>
<dbReference type="SUPFAM" id="SSF109635">
    <property type="entry name" value="DnaK suppressor protein DksA, alpha-hairpin domain"/>
    <property type="match status" value="1"/>
</dbReference>
<evidence type="ECO:0000256" key="4">
    <source>
        <dbReference type="PROSITE-ProRule" id="PRU00510"/>
    </source>
</evidence>
<dbReference type="STRING" id="655015.B1812_00965"/>
<feature type="domain" description="DnaK suppressor protein-like N-terminal" evidence="6">
    <location>
        <begin position="9"/>
        <end position="71"/>
    </location>
</feature>